<gene>
    <name evidence="1" type="ORF">CCMP2556_LOCUS16776</name>
</gene>
<dbReference type="Proteomes" id="UP001642484">
    <property type="component" value="Unassembled WGS sequence"/>
</dbReference>
<protein>
    <submittedName>
        <fullName evidence="1">Uncharacterized protein</fullName>
    </submittedName>
</protein>
<reference evidence="1 2" key="1">
    <citation type="submission" date="2024-02" db="EMBL/GenBank/DDBJ databases">
        <authorList>
            <person name="Chen Y."/>
            <person name="Shah S."/>
            <person name="Dougan E. K."/>
            <person name="Thang M."/>
            <person name="Chan C."/>
        </authorList>
    </citation>
    <scope>NUCLEOTIDE SEQUENCE [LARGE SCALE GENOMIC DNA]</scope>
</reference>
<sequence length="219" mass="25029">MARGLLQVRSALEMFQDSPGCSSQNVFFYMCFFANNQYRMIVENSSNGSDNLEDVFESNLKRIGRMVAILDTWDQPVYLSRVWTVYEQFVASTLQIEVQFVLPKDATDHLQRQIACGSKGIDEVIKSLSQVNSEKAEAWMKADENKVKSLIQELHSVFRTVRTCAESHWKAYSELPRLTQTSGVHRPLPARAWRSCQIPGTCPQVPTYAQDLSEIHLYI</sequence>
<evidence type="ECO:0000313" key="1">
    <source>
        <dbReference type="EMBL" id="CAK9027479.1"/>
    </source>
</evidence>
<proteinExistence type="predicted"/>
<dbReference type="EMBL" id="CAXAMN010009024">
    <property type="protein sequence ID" value="CAK9027479.1"/>
    <property type="molecule type" value="Genomic_DNA"/>
</dbReference>
<name>A0ABP0KKV3_9DINO</name>
<organism evidence="1 2">
    <name type="scientific">Durusdinium trenchii</name>
    <dbReference type="NCBI Taxonomy" id="1381693"/>
    <lineage>
        <taxon>Eukaryota</taxon>
        <taxon>Sar</taxon>
        <taxon>Alveolata</taxon>
        <taxon>Dinophyceae</taxon>
        <taxon>Suessiales</taxon>
        <taxon>Symbiodiniaceae</taxon>
        <taxon>Durusdinium</taxon>
    </lineage>
</organism>
<accession>A0ABP0KKV3</accession>
<evidence type="ECO:0000313" key="2">
    <source>
        <dbReference type="Proteomes" id="UP001642484"/>
    </source>
</evidence>
<comment type="caution">
    <text evidence="1">The sequence shown here is derived from an EMBL/GenBank/DDBJ whole genome shotgun (WGS) entry which is preliminary data.</text>
</comment>
<keyword evidence="2" id="KW-1185">Reference proteome</keyword>